<feature type="transmembrane region" description="Helical" evidence="1">
    <location>
        <begin position="26"/>
        <end position="47"/>
    </location>
</feature>
<name>A0A3S0XQ25_9BURK</name>
<dbReference type="Proteomes" id="UP000524450">
    <property type="component" value="Unassembled WGS sequence"/>
</dbReference>
<dbReference type="Proteomes" id="UP000281118">
    <property type="component" value="Unassembled WGS sequence"/>
</dbReference>
<dbReference type="AlphaFoldDB" id="A0A3S0XQ25"/>
<feature type="transmembrane region" description="Helical" evidence="1">
    <location>
        <begin position="125"/>
        <end position="149"/>
    </location>
</feature>
<accession>A0A3S0XQ25</accession>
<dbReference type="InterPro" id="IPR009495">
    <property type="entry name" value="NrsF"/>
</dbReference>
<feature type="transmembrane region" description="Helical" evidence="1">
    <location>
        <begin position="158"/>
        <end position="178"/>
    </location>
</feature>
<keyword evidence="1" id="KW-0472">Membrane</keyword>
<evidence type="ECO:0000313" key="4">
    <source>
        <dbReference type="Proteomes" id="UP000281118"/>
    </source>
</evidence>
<dbReference type="RefSeq" id="WP_126020257.1">
    <property type="nucleotide sequence ID" value="NZ_JACIFZ010000002.1"/>
</dbReference>
<evidence type="ECO:0000313" key="5">
    <source>
        <dbReference type="Proteomes" id="UP000524450"/>
    </source>
</evidence>
<organism evidence="3 4">
    <name type="scientific">Variovorax guangxiensis</name>
    <dbReference type="NCBI Taxonomy" id="1775474"/>
    <lineage>
        <taxon>Bacteria</taxon>
        <taxon>Pseudomonadati</taxon>
        <taxon>Pseudomonadota</taxon>
        <taxon>Betaproteobacteria</taxon>
        <taxon>Burkholderiales</taxon>
        <taxon>Comamonadaceae</taxon>
        <taxon>Variovorax</taxon>
    </lineage>
</organism>
<keyword evidence="1" id="KW-0812">Transmembrane</keyword>
<protein>
    <submittedName>
        <fullName evidence="3">DUF1109 family protein</fullName>
    </submittedName>
</protein>
<dbReference type="EMBL" id="JACIFZ010000002">
    <property type="protein sequence ID" value="MBB4221478.1"/>
    <property type="molecule type" value="Genomic_DNA"/>
</dbReference>
<evidence type="ECO:0000313" key="3">
    <source>
        <dbReference type="EMBL" id="RUR66511.1"/>
    </source>
</evidence>
<reference evidence="2 5" key="2">
    <citation type="submission" date="2020-08" db="EMBL/GenBank/DDBJ databases">
        <title>Genomic Encyclopedia of Type Strains, Phase IV (KMG-V): Genome sequencing to study the core and pangenomes of soil and plant-associated prokaryotes.</title>
        <authorList>
            <person name="Whitman W."/>
        </authorList>
    </citation>
    <scope>NUCLEOTIDE SEQUENCE [LARGE SCALE GENOMIC DNA]</scope>
    <source>
        <strain evidence="2 5">34/80</strain>
    </source>
</reference>
<feature type="transmembrane region" description="Helical" evidence="1">
    <location>
        <begin position="190"/>
        <end position="211"/>
    </location>
</feature>
<comment type="caution">
    <text evidence="3">The sequence shown here is derived from an EMBL/GenBank/DDBJ whole genome shotgun (WGS) entry which is preliminary data.</text>
</comment>
<sequence length="213" mass="22575">MKTDDLVSMLANGEVAVSRRRASSRIWLAVLLGLPFSFAILLAGYGVRHDIVQAMFWPMFWVKVLFPLCIAAAGFVAAERLARPGVKPRHAWMGAVLPVLGVWLLAAIAWFTMPADDRMPALMGQSWRICAASIGLMALPVFAAALVALKGMAPTRPALAGAAAGALAGGVGASVYALHCMELTAPFLAVWYVSGIAVPVLVGALLGPRLLRW</sequence>
<evidence type="ECO:0000256" key="1">
    <source>
        <dbReference type="SAM" id="Phobius"/>
    </source>
</evidence>
<reference evidence="3 4" key="1">
    <citation type="submission" date="2018-12" db="EMBL/GenBank/DDBJ databases">
        <title>The genome sequences of Variovorax guangxiensis DSM 27352.</title>
        <authorList>
            <person name="Gao J."/>
            <person name="Sun J."/>
        </authorList>
    </citation>
    <scope>NUCLEOTIDE SEQUENCE [LARGE SCALE GENOMIC DNA]</scope>
    <source>
        <strain evidence="3 4">DSM 27352</strain>
    </source>
</reference>
<feature type="transmembrane region" description="Helical" evidence="1">
    <location>
        <begin position="59"/>
        <end position="78"/>
    </location>
</feature>
<evidence type="ECO:0000313" key="2">
    <source>
        <dbReference type="EMBL" id="MBB4221478.1"/>
    </source>
</evidence>
<gene>
    <name evidence="3" type="ORF">EJP67_05480</name>
    <name evidence="2" type="ORF">GGD71_002238</name>
</gene>
<dbReference type="Pfam" id="PF06532">
    <property type="entry name" value="NrsF"/>
    <property type="match status" value="1"/>
</dbReference>
<dbReference type="EMBL" id="RXFT01000001">
    <property type="protein sequence ID" value="RUR66511.1"/>
    <property type="molecule type" value="Genomic_DNA"/>
</dbReference>
<dbReference type="OrthoDB" id="6059252at2"/>
<feature type="transmembrane region" description="Helical" evidence="1">
    <location>
        <begin position="90"/>
        <end position="113"/>
    </location>
</feature>
<keyword evidence="1" id="KW-1133">Transmembrane helix</keyword>
<proteinExistence type="predicted"/>